<keyword evidence="3" id="KW-0808">Transferase</keyword>
<evidence type="ECO:0000256" key="3">
    <source>
        <dbReference type="ARBA" id="ARBA00022679"/>
    </source>
</evidence>
<keyword evidence="2" id="KW-0328">Glycosyltransferase</keyword>
<dbReference type="Gene3D" id="3.90.550.10">
    <property type="entry name" value="Spore Coat Polysaccharide Biosynthesis Protein SpsA, Chain A"/>
    <property type="match status" value="1"/>
</dbReference>
<dbReference type="SUPFAM" id="SSF53448">
    <property type="entry name" value="Nucleotide-diphospho-sugar transferases"/>
    <property type="match status" value="1"/>
</dbReference>
<evidence type="ECO:0000259" key="4">
    <source>
        <dbReference type="Pfam" id="PF00535"/>
    </source>
</evidence>
<sequence>MIRTLVLIPTYNEVENISSAVQSVRVALPNADVLVLDDASPDGTGSLADALAKKDARVSVMHRTQKDGLGAAYLAGFDAGLADGYDVLIEFDADGSHPAHVLPALVAAVTNADAKKNGIGLAIGSRWIAGGSVINWPRRRELLSRGGNAYARAMLGLSVNDSTAGFRAYRAEVLRALPLDAVRTKGYGFQVDMTRRVAEAGFGIVELPIAFREREHGESKMNGAIVIEAMWMVTRWGIERFLRCVQRAFSRR</sequence>
<dbReference type="EMBL" id="CAEZTD010000051">
    <property type="protein sequence ID" value="CAB4561771.1"/>
    <property type="molecule type" value="Genomic_DNA"/>
</dbReference>
<accession>A0A6J6DCV8</accession>
<dbReference type="GO" id="GO:0004582">
    <property type="term" value="F:dolichyl-phosphate beta-D-mannosyltransferase activity"/>
    <property type="evidence" value="ECO:0007669"/>
    <property type="project" value="InterPro"/>
</dbReference>
<dbReference type="GO" id="GO:0016020">
    <property type="term" value="C:membrane"/>
    <property type="evidence" value="ECO:0007669"/>
    <property type="project" value="GOC"/>
</dbReference>
<comment type="similarity">
    <text evidence="1">Belongs to the glycosyltransferase 2 family.</text>
</comment>
<dbReference type="Pfam" id="PF00535">
    <property type="entry name" value="Glycos_transf_2"/>
    <property type="match status" value="1"/>
</dbReference>
<dbReference type="InterPro" id="IPR029044">
    <property type="entry name" value="Nucleotide-diphossugar_trans"/>
</dbReference>
<dbReference type="CDD" id="cd06442">
    <property type="entry name" value="DPM1_like"/>
    <property type="match status" value="1"/>
</dbReference>
<dbReference type="GO" id="GO:0009247">
    <property type="term" value="P:glycolipid biosynthetic process"/>
    <property type="evidence" value="ECO:0007669"/>
    <property type="project" value="TreeGrafter"/>
</dbReference>
<evidence type="ECO:0000256" key="1">
    <source>
        <dbReference type="ARBA" id="ARBA00006739"/>
    </source>
</evidence>
<protein>
    <submittedName>
        <fullName evidence="5">Unannotated protein</fullName>
    </submittedName>
</protein>
<evidence type="ECO:0000256" key="2">
    <source>
        <dbReference type="ARBA" id="ARBA00022676"/>
    </source>
</evidence>
<gene>
    <name evidence="5" type="ORF">UFOPK1591_00777</name>
</gene>
<name>A0A6J6DCV8_9ZZZZ</name>
<dbReference type="AlphaFoldDB" id="A0A6J6DCV8"/>
<dbReference type="PANTHER" id="PTHR43398">
    <property type="entry name" value="DOLICHOL-PHOSPHATE MANNOSYLTRANSFERASE SUBUNIT 1"/>
    <property type="match status" value="1"/>
</dbReference>
<evidence type="ECO:0000313" key="5">
    <source>
        <dbReference type="EMBL" id="CAB4561771.1"/>
    </source>
</evidence>
<dbReference type="InterPro" id="IPR001173">
    <property type="entry name" value="Glyco_trans_2-like"/>
</dbReference>
<dbReference type="PANTHER" id="PTHR43398:SF1">
    <property type="entry name" value="DOLICHOL-PHOSPHATE MANNOSYLTRANSFERASE SUBUNIT 1"/>
    <property type="match status" value="1"/>
</dbReference>
<organism evidence="5">
    <name type="scientific">freshwater metagenome</name>
    <dbReference type="NCBI Taxonomy" id="449393"/>
    <lineage>
        <taxon>unclassified sequences</taxon>
        <taxon>metagenomes</taxon>
        <taxon>ecological metagenomes</taxon>
    </lineage>
</organism>
<dbReference type="FunFam" id="3.90.550.10:FF:000122">
    <property type="entry name" value="Dolichol-phosphate mannosyltransferase subunit 1"/>
    <property type="match status" value="1"/>
</dbReference>
<proteinExistence type="inferred from homology"/>
<reference evidence="5" key="1">
    <citation type="submission" date="2020-05" db="EMBL/GenBank/DDBJ databases">
        <authorList>
            <person name="Chiriac C."/>
            <person name="Salcher M."/>
            <person name="Ghai R."/>
            <person name="Kavagutti S V."/>
        </authorList>
    </citation>
    <scope>NUCLEOTIDE SEQUENCE</scope>
</reference>
<feature type="domain" description="Glycosyltransferase 2-like" evidence="4">
    <location>
        <begin position="6"/>
        <end position="175"/>
    </location>
</feature>
<dbReference type="InterPro" id="IPR039528">
    <property type="entry name" value="DPM1-like"/>
</dbReference>